<sequence>MARSFTSQDLIALPRLSAAEAVVLVTQLLTAADAAIRDYATRVAAHADPDEPGSEALSAALLEPLATWESRPVATGGGGGEGEGVPAEPAAPAGPGGPVRPGAGMPEPGAGLEAPEADPA</sequence>
<evidence type="ECO:0000313" key="3">
    <source>
        <dbReference type="Proteomes" id="UP000238348"/>
    </source>
</evidence>
<feature type="compositionally biased region" description="Low complexity" evidence="1">
    <location>
        <begin position="84"/>
        <end position="93"/>
    </location>
</feature>
<feature type="region of interest" description="Disordered" evidence="1">
    <location>
        <begin position="68"/>
        <end position="120"/>
    </location>
</feature>
<reference evidence="2 3" key="1">
    <citation type="submission" date="2015-09" db="EMBL/GenBank/DDBJ databases">
        <title>Sorangium comparison.</title>
        <authorList>
            <person name="Zaburannyi N."/>
            <person name="Bunk B."/>
            <person name="Overmann J."/>
            <person name="Mueller R."/>
        </authorList>
    </citation>
    <scope>NUCLEOTIDE SEQUENCE [LARGE SCALE GENOMIC DNA]</scope>
    <source>
        <strain evidence="2 3">So ce26</strain>
    </source>
</reference>
<dbReference type="EMBL" id="CP012673">
    <property type="protein sequence ID" value="AUX44934.1"/>
    <property type="molecule type" value="Genomic_DNA"/>
</dbReference>
<dbReference type="AlphaFoldDB" id="A0A2L0F052"/>
<accession>A0A2L0F052</accession>
<proteinExistence type="predicted"/>
<dbReference type="RefSeq" id="WP_104983388.1">
    <property type="nucleotide sequence ID" value="NZ_CP012673.1"/>
</dbReference>
<dbReference type="Proteomes" id="UP000238348">
    <property type="component" value="Chromosome"/>
</dbReference>
<evidence type="ECO:0000313" key="2">
    <source>
        <dbReference type="EMBL" id="AUX44934.1"/>
    </source>
</evidence>
<protein>
    <submittedName>
        <fullName evidence="2">Uncharacterized protein</fullName>
    </submittedName>
</protein>
<organism evidence="2 3">
    <name type="scientific">Sorangium cellulosum</name>
    <name type="common">Polyangium cellulosum</name>
    <dbReference type="NCBI Taxonomy" id="56"/>
    <lineage>
        <taxon>Bacteria</taxon>
        <taxon>Pseudomonadati</taxon>
        <taxon>Myxococcota</taxon>
        <taxon>Polyangia</taxon>
        <taxon>Polyangiales</taxon>
        <taxon>Polyangiaceae</taxon>
        <taxon>Sorangium</taxon>
    </lineage>
</organism>
<gene>
    <name evidence="2" type="ORF">SOCE26_064040</name>
</gene>
<name>A0A2L0F052_SORCE</name>
<evidence type="ECO:0000256" key="1">
    <source>
        <dbReference type="SAM" id="MobiDB-lite"/>
    </source>
</evidence>